<evidence type="ECO:0000313" key="1">
    <source>
        <dbReference type="EMBL" id="KQM08663.1"/>
    </source>
</evidence>
<keyword evidence="2" id="KW-1185">Reference proteome</keyword>
<dbReference type="PATRIC" id="fig|1702214.3.peg.456"/>
<reference evidence="1" key="1">
    <citation type="submission" date="2015-08" db="EMBL/GenBank/DDBJ databases">
        <title>Candidatus Bacteriodes Periocalifornicus.</title>
        <authorList>
            <person name="McLean J.S."/>
            <person name="Kelley S."/>
        </authorList>
    </citation>
    <scope>NUCLEOTIDE SEQUENCE [LARGE SCALE GENOMIC DNA]</scope>
    <source>
        <strain evidence="1">12B</strain>
    </source>
</reference>
<feature type="non-terminal residue" evidence="1">
    <location>
        <position position="90"/>
    </location>
</feature>
<dbReference type="EMBL" id="LIIK01000026">
    <property type="protein sequence ID" value="KQM08663.1"/>
    <property type="molecule type" value="Genomic_DNA"/>
</dbReference>
<name>A0A0Q4B7T9_9BACT</name>
<accession>A0A0Q4B7T9</accession>
<dbReference type="AlphaFoldDB" id="A0A0Q4B7T9"/>
<sequence>MRAEKPLKIGCKLAKFFMRYATWGDFFLATLACSPVAIAPVAGGVQLHTNALPSPYHRRCSFGFQRKIRTNSDDGVRLVRRWLGDGVGIG</sequence>
<protein>
    <submittedName>
        <fullName evidence="1">Uncharacterized protein</fullName>
    </submittedName>
</protein>
<evidence type="ECO:0000313" key="2">
    <source>
        <dbReference type="Proteomes" id="UP000054172"/>
    </source>
</evidence>
<dbReference type="Proteomes" id="UP000054172">
    <property type="component" value="Unassembled WGS sequence"/>
</dbReference>
<gene>
    <name evidence="1" type="ORF">AL399_05990</name>
</gene>
<proteinExistence type="predicted"/>
<comment type="caution">
    <text evidence="1">The sequence shown here is derived from an EMBL/GenBank/DDBJ whole genome shotgun (WGS) entry which is preliminary data.</text>
</comment>
<organism evidence="1 2">
    <name type="scientific">Candidatus [Bacteroides] periocalifornicus</name>
    <dbReference type="NCBI Taxonomy" id="1702214"/>
    <lineage>
        <taxon>Bacteria</taxon>
        <taxon>Pseudomonadati</taxon>
        <taxon>Bacteroidota</taxon>
    </lineage>
</organism>